<dbReference type="AlphaFoldDB" id="A0A9P4N8K0"/>
<dbReference type="Gene3D" id="1.10.510.10">
    <property type="entry name" value="Transferase(Phosphotransferase) domain 1"/>
    <property type="match status" value="2"/>
</dbReference>
<dbReference type="EMBL" id="ML986610">
    <property type="protein sequence ID" value="KAF2265196.1"/>
    <property type="molecule type" value="Genomic_DNA"/>
</dbReference>
<name>A0A9P4N8K0_9PLEO</name>
<dbReference type="GO" id="GO:0005524">
    <property type="term" value="F:ATP binding"/>
    <property type="evidence" value="ECO:0007669"/>
    <property type="project" value="InterPro"/>
</dbReference>
<proteinExistence type="predicted"/>
<accession>A0A9P4N8K0</accession>
<feature type="compositionally biased region" description="Polar residues" evidence="1">
    <location>
        <begin position="94"/>
        <end position="115"/>
    </location>
</feature>
<reference evidence="4" key="1">
    <citation type="journal article" date="2020" name="Stud. Mycol.">
        <title>101 Dothideomycetes genomes: A test case for predicting lifestyles and emergence of pathogens.</title>
        <authorList>
            <person name="Haridas S."/>
            <person name="Albert R."/>
            <person name="Binder M."/>
            <person name="Bloem J."/>
            <person name="LaButti K."/>
            <person name="Salamov A."/>
            <person name="Andreopoulos B."/>
            <person name="Baker S."/>
            <person name="Barry K."/>
            <person name="Bills G."/>
            <person name="Bluhm B."/>
            <person name="Cannon C."/>
            <person name="Castanera R."/>
            <person name="Culley D."/>
            <person name="Daum C."/>
            <person name="Ezra D."/>
            <person name="Gonzalez J."/>
            <person name="Henrissat B."/>
            <person name="Kuo A."/>
            <person name="Liang C."/>
            <person name="Lipzen A."/>
            <person name="Lutzoni F."/>
            <person name="Magnuson J."/>
            <person name="Mondo S."/>
            <person name="Nolan M."/>
            <person name="Ohm R."/>
            <person name="Pangilinan J."/>
            <person name="Park H.-J."/>
            <person name="Ramirez L."/>
            <person name="Alfaro M."/>
            <person name="Sun H."/>
            <person name="Tritt A."/>
            <person name="Yoshinaga Y."/>
            <person name="Zwiers L.-H."/>
            <person name="Turgeon B."/>
            <person name="Goodwin S."/>
            <person name="Spatafora J."/>
            <person name="Crous P."/>
            <person name="Grigoriev I."/>
        </authorList>
    </citation>
    <scope>NUCLEOTIDE SEQUENCE [LARGE SCALE GENOMIC DNA]</scope>
    <source>
        <strain evidence="4">CBS 304.66</strain>
    </source>
</reference>
<dbReference type="OrthoDB" id="1046782at2759"/>
<evidence type="ECO:0000313" key="4">
    <source>
        <dbReference type="Proteomes" id="UP000800093"/>
    </source>
</evidence>
<dbReference type="Pfam" id="PF00069">
    <property type="entry name" value="Pkinase"/>
    <property type="match status" value="1"/>
</dbReference>
<protein>
    <recommendedName>
        <fullName evidence="2">Protein kinase domain-containing protein</fullName>
    </recommendedName>
</protein>
<sequence length="885" mass="101310">MSQPHTKRRDGLREENWSRGSFGTPRDLPLSVGQLDSETGTETEARGFRSSRPKTYAVEDTDRGRYHPRQFQTGSNSEDVTSSDDSGVGKDTSLESSLIQTSPQSSASSDGPYFTPSQSIPYLDVNAERQLEISYELQSIGAELNNAVPNSEEWSNNIDLDVERPYTSRLGVPDYLERRHPSESVISDAGDQEHKRQKRINSDEKKSVPEDKPGHERLSPIQIQTSPHELQTELFKALVDTRPDVYGPVQKFLPKAHLDRLVNKDAIYRELEKDLSYAHTSKQIENIAEEVYEETVVLHAGKQKVKSFRQIFALLAFAEMTHCINMFLEEDLSDLDLPLVECKNDEGIIELRRRNSSNNPSDQSLNCFKNWTLMKLFIFETYQWYMRAPYFFQGEDGEIKHFPLGDKTILPFLKTELTDDEDPEYRGGFGKVFFVRIHEEHYNFRDPKSSKHGFAIKQLYEKNPEAFNRETTILKKFSGPASHPHVVSLLATYEHLNKYHLMFYRAEGDLFKFWKHIMPSPELNHAAVIWMAQQCAGIADGLLRLHRHLTITMISHMDTGEIPKRQSSGGKHVKIVQSSAPIQQRFSRQLDDPTSRPGSPALHGSSRVNSVELANQPSISDRKKTQRFGRHGDINPRNILWYDNLEENTKNLKGILKLSDFGQAELNSRLSRSRQRDVANTMTYRAPECDIEPKIINQSYDIWCLGCVYLEFIAWMLGGADLLEEFATRRVALDIFLNQKIDTFFLAEKKIESNPSEAEVMVKPVVTEFISELHRHPNCTEYYHNFLNMIQQDMLLIEPGNRKTCESTRKTLQNWAQKCLQDDAYAAKRCPWPDSPFKPHVESVKVNVTTAIEQEIASKPILAERLRIGAGAFQRKAMVDSGSVM</sequence>
<feature type="compositionally biased region" description="Basic and acidic residues" evidence="1">
    <location>
        <begin position="200"/>
        <end position="218"/>
    </location>
</feature>
<dbReference type="SMART" id="SM00220">
    <property type="entry name" value="S_TKc"/>
    <property type="match status" value="1"/>
</dbReference>
<comment type="caution">
    <text evidence="3">The sequence shown here is derived from an EMBL/GenBank/DDBJ whole genome shotgun (WGS) entry which is preliminary data.</text>
</comment>
<gene>
    <name evidence="3" type="ORF">CC78DRAFT_567769</name>
</gene>
<evidence type="ECO:0000313" key="3">
    <source>
        <dbReference type="EMBL" id="KAF2265196.1"/>
    </source>
</evidence>
<dbReference type="GO" id="GO:0004674">
    <property type="term" value="F:protein serine/threonine kinase activity"/>
    <property type="evidence" value="ECO:0007669"/>
    <property type="project" value="TreeGrafter"/>
</dbReference>
<evidence type="ECO:0000259" key="2">
    <source>
        <dbReference type="PROSITE" id="PS50011"/>
    </source>
</evidence>
<dbReference type="SUPFAM" id="SSF56112">
    <property type="entry name" value="Protein kinase-like (PK-like)"/>
    <property type="match status" value="1"/>
</dbReference>
<dbReference type="InterPro" id="IPR000719">
    <property type="entry name" value="Prot_kinase_dom"/>
</dbReference>
<dbReference type="PANTHER" id="PTHR24359">
    <property type="entry name" value="SERINE/THREONINE-PROTEIN KINASE SBK1"/>
    <property type="match status" value="1"/>
</dbReference>
<feature type="region of interest" description="Disordered" evidence="1">
    <location>
        <begin position="1"/>
        <end position="115"/>
    </location>
</feature>
<feature type="compositionally biased region" description="Polar residues" evidence="1">
    <location>
        <begin position="70"/>
        <end position="85"/>
    </location>
</feature>
<feature type="domain" description="Protein kinase" evidence="2">
    <location>
        <begin position="418"/>
        <end position="816"/>
    </location>
</feature>
<dbReference type="InterPro" id="IPR011009">
    <property type="entry name" value="Kinase-like_dom_sf"/>
</dbReference>
<feature type="compositionally biased region" description="Polar residues" evidence="1">
    <location>
        <begin position="606"/>
        <end position="619"/>
    </location>
</feature>
<feature type="region of interest" description="Disordered" evidence="1">
    <location>
        <begin position="173"/>
        <end position="218"/>
    </location>
</feature>
<organism evidence="3 4">
    <name type="scientific">Lojkania enalia</name>
    <dbReference type="NCBI Taxonomy" id="147567"/>
    <lineage>
        <taxon>Eukaryota</taxon>
        <taxon>Fungi</taxon>
        <taxon>Dikarya</taxon>
        <taxon>Ascomycota</taxon>
        <taxon>Pezizomycotina</taxon>
        <taxon>Dothideomycetes</taxon>
        <taxon>Pleosporomycetidae</taxon>
        <taxon>Pleosporales</taxon>
        <taxon>Pleosporales incertae sedis</taxon>
        <taxon>Lojkania</taxon>
    </lineage>
</organism>
<feature type="region of interest" description="Disordered" evidence="1">
    <location>
        <begin position="586"/>
        <end position="631"/>
    </location>
</feature>
<dbReference type="Proteomes" id="UP000800093">
    <property type="component" value="Unassembled WGS sequence"/>
</dbReference>
<keyword evidence="4" id="KW-1185">Reference proteome</keyword>
<dbReference type="PROSITE" id="PS50011">
    <property type="entry name" value="PROTEIN_KINASE_DOM"/>
    <property type="match status" value="1"/>
</dbReference>
<dbReference type="PANTHER" id="PTHR24359:SF37">
    <property type="entry name" value="PROTEIN KINASE DOMAIN-CONTAINING PROTEIN"/>
    <property type="match status" value="1"/>
</dbReference>
<evidence type="ECO:0000256" key="1">
    <source>
        <dbReference type="SAM" id="MobiDB-lite"/>
    </source>
</evidence>